<dbReference type="AlphaFoldDB" id="A0A0J9VNP4"/>
<keyword evidence="1" id="KW-0560">Oxidoreductase</keyword>
<dbReference type="PANTHER" id="PTHR43157:SF31">
    <property type="entry name" value="PHOSPHATIDYLINOSITOL-GLYCAN BIOSYNTHESIS CLASS F PROTEIN"/>
    <property type="match status" value="1"/>
</dbReference>
<proteinExistence type="predicted"/>
<accession>A0A0J9VNP4</accession>
<gene>
    <name evidence="2" type="ORF">FOXG_20662</name>
</gene>
<dbReference type="GO" id="GO:0016491">
    <property type="term" value="F:oxidoreductase activity"/>
    <property type="evidence" value="ECO:0007669"/>
    <property type="project" value="UniProtKB-KW"/>
</dbReference>
<dbReference type="PRINTS" id="PR00081">
    <property type="entry name" value="GDHRDH"/>
</dbReference>
<dbReference type="Proteomes" id="UP000009097">
    <property type="component" value="Unassembled WGS sequence"/>
</dbReference>
<reference evidence="2" key="1">
    <citation type="submission" date="2007-04" db="EMBL/GenBank/DDBJ databases">
        <authorList>
            <consortium name="The Broad Institute Genome Sequencing Platform"/>
            <person name="Birren B."/>
            <person name="Lander E."/>
            <person name="Galagan J."/>
            <person name="Nusbaum C."/>
            <person name="Devon K."/>
            <person name="Ma L.-J."/>
            <person name="Jaffe D."/>
            <person name="Butler J."/>
            <person name="Alvarez P."/>
            <person name="Gnerre S."/>
            <person name="Grabherr M."/>
            <person name="Kleber M."/>
            <person name="Mauceli E."/>
            <person name="Brockman W."/>
            <person name="MacCallum I.A."/>
            <person name="Young S."/>
            <person name="LaButti K."/>
            <person name="DeCaprio D."/>
            <person name="Crawford M."/>
            <person name="Koehrsen M."/>
            <person name="Engels R."/>
            <person name="Montgomery P."/>
            <person name="Pearson M."/>
            <person name="Howarth C."/>
            <person name="Larson L."/>
            <person name="White J."/>
            <person name="O'Leary S."/>
            <person name="Kodira C."/>
            <person name="Zeng Q."/>
            <person name="Yandava C."/>
            <person name="Alvarado L."/>
            <person name="Kistler C."/>
            <person name="Shim W.-B."/>
            <person name="Kang S."/>
            <person name="Woloshuk C."/>
        </authorList>
    </citation>
    <scope>NUCLEOTIDE SEQUENCE</scope>
    <source>
        <strain evidence="2">4287</strain>
    </source>
</reference>
<dbReference type="Gene3D" id="3.40.50.720">
    <property type="entry name" value="NAD(P)-binding Rossmann-like Domain"/>
    <property type="match status" value="1"/>
</dbReference>
<sequence length="306" mass="32669">MGRGDPFNPDRDIPSLEGKVILITGGNAGIGKQSALALSKHQPSEIWIAARNAKKAETAIAEIKQESPGVDVRFLELDLSSFASVKSAAQTFLKSVSRLDILMLNAGIMACPPGQTSEGYEVQFGTNHMGHALLTKSLLPLLTHTASSSPRSDVRVVSVSSVAHKFGPSGGIQFDTLKSTASGMSTTDRYGQSKLANILFIRELALRHTELTPVSIHPGTVKTDLQNSNGGSWMLSAFQKFVVPLVGVSVEEGAKSQLWAATAKGVKAGEYYVPVGVSGNGSQLSKDKVLAKKLWDWTEKELESHV</sequence>
<dbReference type="InterPro" id="IPR002347">
    <property type="entry name" value="SDR_fam"/>
</dbReference>
<name>A0A0J9VNP4_FUSO4</name>
<evidence type="ECO:0008006" key="4">
    <source>
        <dbReference type="Google" id="ProtNLM"/>
    </source>
</evidence>
<evidence type="ECO:0000313" key="3">
    <source>
        <dbReference type="Proteomes" id="UP000009097"/>
    </source>
</evidence>
<evidence type="ECO:0000313" key="2">
    <source>
        <dbReference type="EMBL" id="KNB12481.1"/>
    </source>
</evidence>
<dbReference type="OrthoDB" id="191139at2759"/>
<protein>
    <recommendedName>
        <fullName evidence="4">Oxidoreductase</fullName>
    </recommendedName>
</protein>
<dbReference type="VEuPathDB" id="FungiDB:FOXG_20662"/>
<dbReference type="RefSeq" id="XP_018250526.1">
    <property type="nucleotide sequence ID" value="XM_018400958.1"/>
</dbReference>
<organism evidence="2 3">
    <name type="scientific">Fusarium oxysporum f. sp. lycopersici (strain 4287 / CBS 123668 / FGSC 9935 / NRRL 34936)</name>
    <name type="common">Fusarium vascular wilt of tomato</name>
    <dbReference type="NCBI Taxonomy" id="426428"/>
    <lineage>
        <taxon>Eukaryota</taxon>
        <taxon>Fungi</taxon>
        <taxon>Dikarya</taxon>
        <taxon>Ascomycota</taxon>
        <taxon>Pezizomycotina</taxon>
        <taxon>Sordariomycetes</taxon>
        <taxon>Hypocreomycetidae</taxon>
        <taxon>Hypocreales</taxon>
        <taxon>Nectriaceae</taxon>
        <taxon>Fusarium</taxon>
        <taxon>Fusarium oxysporum species complex</taxon>
    </lineage>
</organism>
<dbReference type="EMBL" id="DS231711">
    <property type="protein sequence ID" value="KNB12481.1"/>
    <property type="molecule type" value="Genomic_DNA"/>
</dbReference>
<dbReference type="GeneID" id="28961368"/>
<dbReference type="KEGG" id="fox:FOXG_20662"/>
<dbReference type="PANTHER" id="PTHR43157">
    <property type="entry name" value="PHOSPHATIDYLINOSITOL-GLYCAN BIOSYNTHESIS CLASS F PROTEIN-RELATED"/>
    <property type="match status" value="1"/>
</dbReference>
<evidence type="ECO:0000256" key="1">
    <source>
        <dbReference type="ARBA" id="ARBA00023002"/>
    </source>
</evidence>
<reference evidence="2" key="2">
    <citation type="journal article" date="2010" name="Nature">
        <title>Comparative genomics reveals mobile pathogenicity chromosomes in Fusarium.</title>
        <authorList>
            <person name="Ma L.J."/>
            <person name="van der Does H.C."/>
            <person name="Borkovich K.A."/>
            <person name="Coleman J.J."/>
            <person name="Daboussi M.J."/>
            <person name="Di Pietro A."/>
            <person name="Dufresne M."/>
            <person name="Freitag M."/>
            <person name="Grabherr M."/>
            <person name="Henrissat B."/>
            <person name="Houterman P.M."/>
            <person name="Kang S."/>
            <person name="Shim W.B."/>
            <person name="Woloshuk C."/>
            <person name="Xie X."/>
            <person name="Xu J.R."/>
            <person name="Antoniw J."/>
            <person name="Baker S.E."/>
            <person name="Bluhm B.H."/>
            <person name="Breakspear A."/>
            <person name="Brown D.W."/>
            <person name="Butchko R.A."/>
            <person name="Chapman S."/>
            <person name="Coulson R."/>
            <person name="Coutinho P.M."/>
            <person name="Danchin E.G."/>
            <person name="Diener A."/>
            <person name="Gale L.R."/>
            <person name="Gardiner D.M."/>
            <person name="Goff S."/>
            <person name="Hammond-Kosack K.E."/>
            <person name="Hilburn K."/>
            <person name="Hua-Van A."/>
            <person name="Jonkers W."/>
            <person name="Kazan K."/>
            <person name="Kodira C.D."/>
            <person name="Koehrsen M."/>
            <person name="Kumar L."/>
            <person name="Lee Y.H."/>
            <person name="Li L."/>
            <person name="Manners J.M."/>
            <person name="Miranda-Saavedra D."/>
            <person name="Mukherjee M."/>
            <person name="Park G."/>
            <person name="Park J."/>
            <person name="Park S.Y."/>
            <person name="Proctor R.H."/>
            <person name="Regev A."/>
            <person name="Ruiz-Roldan M.C."/>
            <person name="Sain D."/>
            <person name="Sakthikumar S."/>
            <person name="Sykes S."/>
            <person name="Schwartz D.C."/>
            <person name="Turgeon B.G."/>
            <person name="Wapinski I."/>
            <person name="Yoder O."/>
            <person name="Young S."/>
            <person name="Zeng Q."/>
            <person name="Zhou S."/>
            <person name="Galagan J."/>
            <person name="Cuomo C.A."/>
            <person name="Kistler H.C."/>
            <person name="Rep M."/>
        </authorList>
    </citation>
    <scope>NUCLEOTIDE SEQUENCE [LARGE SCALE GENOMIC DNA]</scope>
    <source>
        <strain evidence="2">4287</strain>
    </source>
</reference>
<dbReference type="SUPFAM" id="SSF51735">
    <property type="entry name" value="NAD(P)-binding Rossmann-fold domains"/>
    <property type="match status" value="1"/>
</dbReference>
<dbReference type="Pfam" id="PF00106">
    <property type="entry name" value="adh_short"/>
    <property type="match status" value="1"/>
</dbReference>
<dbReference type="InterPro" id="IPR036291">
    <property type="entry name" value="NAD(P)-bd_dom_sf"/>
</dbReference>